<dbReference type="GO" id="GO:0005886">
    <property type="term" value="C:plasma membrane"/>
    <property type="evidence" value="ECO:0007669"/>
    <property type="project" value="TreeGrafter"/>
</dbReference>
<dbReference type="Gene3D" id="3.90.550.10">
    <property type="entry name" value="Spore Coat Polysaccharide Biosynthesis Protein SpsA, Chain A"/>
    <property type="match status" value="1"/>
</dbReference>
<dbReference type="Proteomes" id="UP000036097">
    <property type="component" value="Unassembled WGS sequence"/>
</dbReference>
<comment type="caution">
    <text evidence="9">The sequence shown here is derived from an EMBL/GenBank/DDBJ whole genome shotgun (WGS) entry which is preliminary data.</text>
</comment>
<dbReference type="PATRIC" id="fig|1195763.3.peg.2053"/>
<feature type="transmembrane region" description="Helical" evidence="7">
    <location>
        <begin position="259"/>
        <end position="284"/>
    </location>
</feature>
<accession>A0A0J1JU41</accession>
<dbReference type="PANTHER" id="PTHR48090:SF1">
    <property type="entry name" value="PROPHAGE BACTOPRENOL GLUCOSYL TRANSFERASE HOMOLOG"/>
    <property type="match status" value="1"/>
</dbReference>
<dbReference type="InterPro" id="IPR050256">
    <property type="entry name" value="Glycosyltransferase_2"/>
</dbReference>
<dbReference type="RefSeq" id="WP_047878687.1">
    <property type="nucleotide sequence ID" value="NZ_LDOT01000012.1"/>
</dbReference>
<sequence length="301" mass="34230">MKISLVVPVFNEEEAIPIFYRTVRETLKDELVEIIFVDDGSSDNTAKLIYELAAQDDLVKPLSFTRNFGKEPALFAGLEHAEGDAIIPIDVDLQDPIEVIPELIAKWQEGADVVLAKRVDRSSDSYLKRKTAEWFYRFHNKISKTKIEENVGDFRLMSRDVVENIKQLTETNLFMKGVLSWASNNVAIVEYTRAERVAGDTKFNGWKLWNLALEGITSFSTLPLRVWTYIGFAIAALSFSYGFWMIIDKLIWGNEVAGYPSLLVSILFLGGVQLIGIGVLGEYVGRIYMETKRRPKYILKK</sequence>
<evidence type="ECO:0000259" key="8">
    <source>
        <dbReference type="Pfam" id="PF00535"/>
    </source>
</evidence>
<evidence type="ECO:0000256" key="1">
    <source>
        <dbReference type="ARBA" id="ARBA00004141"/>
    </source>
</evidence>
<gene>
    <name evidence="9" type="ORF">ABT56_09775</name>
</gene>
<dbReference type="PANTHER" id="PTHR48090">
    <property type="entry name" value="UNDECAPRENYL-PHOSPHATE 4-DEOXY-4-FORMAMIDO-L-ARABINOSE TRANSFERASE-RELATED"/>
    <property type="match status" value="1"/>
</dbReference>
<comment type="subcellular location">
    <subcellularLocation>
        <location evidence="1">Membrane</location>
        <topology evidence="1">Multi-pass membrane protein</topology>
    </subcellularLocation>
</comment>
<proteinExistence type="predicted"/>
<dbReference type="AlphaFoldDB" id="A0A0J1JU41"/>
<keyword evidence="3 9" id="KW-0808">Transferase</keyword>
<dbReference type="STRING" id="1195763.ABT56_09775"/>
<dbReference type="Pfam" id="PF00535">
    <property type="entry name" value="Glycos_transf_2"/>
    <property type="match status" value="1"/>
</dbReference>
<feature type="domain" description="Glycosyltransferase 2-like" evidence="8">
    <location>
        <begin position="4"/>
        <end position="165"/>
    </location>
</feature>
<reference evidence="9 10" key="1">
    <citation type="submission" date="2015-05" db="EMBL/GenBank/DDBJ databases">
        <title>Photobacterium galathea sp. nov.</title>
        <authorList>
            <person name="Machado H."/>
            <person name="Gram L."/>
        </authorList>
    </citation>
    <scope>NUCLEOTIDE SEQUENCE [LARGE SCALE GENOMIC DNA]</scope>
    <source>
        <strain evidence="9 10">CGMCC 1.12159</strain>
    </source>
</reference>
<evidence type="ECO:0000256" key="4">
    <source>
        <dbReference type="ARBA" id="ARBA00022692"/>
    </source>
</evidence>
<evidence type="ECO:0000256" key="3">
    <source>
        <dbReference type="ARBA" id="ARBA00022679"/>
    </source>
</evidence>
<feature type="transmembrane region" description="Helical" evidence="7">
    <location>
        <begin position="226"/>
        <end position="247"/>
    </location>
</feature>
<evidence type="ECO:0000256" key="5">
    <source>
        <dbReference type="ARBA" id="ARBA00022989"/>
    </source>
</evidence>
<dbReference type="EMBL" id="LDOT01000012">
    <property type="protein sequence ID" value="KLV05822.1"/>
    <property type="molecule type" value="Genomic_DNA"/>
</dbReference>
<dbReference type="GO" id="GO:0016757">
    <property type="term" value="F:glycosyltransferase activity"/>
    <property type="evidence" value="ECO:0007669"/>
    <property type="project" value="UniProtKB-KW"/>
</dbReference>
<dbReference type="InterPro" id="IPR029044">
    <property type="entry name" value="Nucleotide-diphossugar_trans"/>
</dbReference>
<keyword evidence="5 7" id="KW-1133">Transmembrane helix</keyword>
<keyword evidence="10" id="KW-1185">Reference proteome</keyword>
<protein>
    <submittedName>
        <fullName evidence="9">Bactoprenol glucosyl transferase</fullName>
    </submittedName>
</protein>
<evidence type="ECO:0000313" key="9">
    <source>
        <dbReference type="EMBL" id="KLV05822.1"/>
    </source>
</evidence>
<organism evidence="9 10">
    <name type="scientific">Photobacterium aquae</name>
    <dbReference type="NCBI Taxonomy" id="1195763"/>
    <lineage>
        <taxon>Bacteria</taxon>
        <taxon>Pseudomonadati</taxon>
        <taxon>Pseudomonadota</taxon>
        <taxon>Gammaproteobacteria</taxon>
        <taxon>Vibrionales</taxon>
        <taxon>Vibrionaceae</taxon>
        <taxon>Photobacterium</taxon>
    </lineage>
</organism>
<evidence type="ECO:0000256" key="6">
    <source>
        <dbReference type="ARBA" id="ARBA00023136"/>
    </source>
</evidence>
<name>A0A0J1JU41_9GAMM</name>
<keyword evidence="2" id="KW-0328">Glycosyltransferase</keyword>
<dbReference type="InterPro" id="IPR001173">
    <property type="entry name" value="Glyco_trans_2-like"/>
</dbReference>
<evidence type="ECO:0000256" key="2">
    <source>
        <dbReference type="ARBA" id="ARBA00022676"/>
    </source>
</evidence>
<keyword evidence="4 7" id="KW-0812">Transmembrane</keyword>
<dbReference type="SUPFAM" id="SSF53448">
    <property type="entry name" value="Nucleotide-diphospho-sugar transferases"/>
    <property type="match status" value="1"/>
</dbReference>
<dbReference type="CDD" id="cd04187">
    <property type="entry name" value="DPM1_like_bac"/>
    <property type="match status" value="1"/>
</dbReference>
<evidence type="ECO:0000256" key="7">
    <source>
        <dbReference type="SAM" id="Phobius"/>
    </source>
</evidence>
<keyword evidence="6 7" id="KW-0472">Membrane</keyword>
<dbReference type="OrthoDB" id="9811884at2"/>
<evidence type="ECO:0000313" key="10">
    <source>
        <dbReference type="Proteomes" id="UP000036097"/>
    </source>
</evidence>